<proteinExistence type="predicted"/>
<dbReference type="Pfam" id="PF11066">
    <property type="entry name" value="DUF2867"/>
    <property type="match status" value="1"/>
</dbReference>
<name>A0A516GY58_9PROT</name>
<gene>
    <name evidence="1" type="ORF">FNB15_03965</name>
</gene>
<dbReference type="RefSeq" id="WP_144067459.1">
    <property type="nucleotide sequence ID" value="NZ_CP041636.1"/>
</dbReference>
<dbReference type="OrthoDB" id="7058586at2"/>
<dbReference type="KEGG" id="fer:FNB15_03965"/>
<dbReference type="InterPro" id="IPR021295">
    <property type="entry name" value="DUF2867"/>
</dbReference>
<sequence>MRSPTVTDAAPDPAFVASLPGTDFSDAFTVVVPRGDLDARAVAALAFSSLPDWAGWLMKIRNLAMRPFGLKTDEIMQGLPVLQEGPSDVIVGVNDDHLDFRTQFRTDTIRLGPDGPNLGMVTVTTIVRTHNRLGRIYLAAAMPFHKLVVRSLLTRVATKLVESAT</sequence>
<dbReference type="AlphaFoldDB" id="A0A516GY58"/>
<keyword evidence="2" id="KW-1185">Reference proteome</keyword>
<evidence type="ECO:0000313" key="1">
    <source>
        <dbReference type="EMBL" id="QDO96478.1"/>
    </source>
</evidence>
<accession>A0A516GY58</accession>
<protein>
    <submittedName>
        <fullName evidence="1">DUF2867 domain-containing protein</fullName>
    </submittedName>
</protein>
<dbReference type="EMBL" id="CP041636">
    <property type="protein sequence ID" value="QDO96478.1"/>
    <property type="molecule type" value="Genomic_DNA"/>
</dbReference>
<dbReference type="Proteomes" id="UP000317496">
    <property type="component" value="Chromosome"/>
</dbReference>
<evidence type="ECO:0000313" key="2">
    <source>
        <dbReference type="Proteomes" id="UP000317496"/>
    </source>
</evidence>
<organism evidence="1 2">
    <name type="scientific">Ferrovibrio terrae</name>
    <dbReference type="NCBI Taxonomy" id="2594003"/>
    <lineage>
        <taxon>Bacteria</taxon>
        <taxon>Pseudomonadati</taxon>
        <taxon>Pseudomonadota</taxon>
        <taxon>Alphaproteobacteria</taxon>
        <taxon>Rhodospirillales</taxon>
        <taxon>Rhodospirillaceae</taxon>
        <taxon>Ferrovibrio</taxon>
    </lineage>
</organism>
<reference evidence="1 2" key="1">
    <citation type="submission" date="2019-07" db="EMBL/GenBank/DDBJ databases">
        <title>Genome sequencing for Ferrovibrio sp. K5.</title>
        <authorList>
            <person name="Park S.-J."/>
        </authorList>
    </citation>
    <scope>NUCLEOTIDE SEQUENCE [LARGE SCALE GENOMIC DNA]</scope>
    <source>
        <strain evidence="1 2">K5</strain>
    </source>
</reference>